<dbReference type="PANTHER" id="PTHR45871:SF1">
    <property type="entry name" value="PHOSPHATIDYLINOSITOL N-ACETYLGLUCOSAMINYLTRANSFERASE SUBUNIT A"/>
    <property type="match status" value="1"/>
</dbReference>
<keyword evidence="5" id="KW-1185">Reference proteome</keyword>
<sequence length="499" mass="58135">MIIAMVCDYFFPNIGGIETHIMCLSKELVKRNHKVIIITHSYDNYKDIHYLKVDKYNYIKVYYLSLPLVCQNTTFPSLFSNFKHFFEIFVSNEIEIVHGHQSMSNLSIEGVSHAITMGIPTVLTEHSIFETGGIENIIVNKLCEGILKNIGAYICVSYCCKENLIERFEIKKENKIFVIPNGVKSKNFRCKKNRNKIQRQKCGVTNFIHKNGKKIAEPFELIKHEDNFKSFFGEFEKRIKIAVVSRLVYRKGVDLLIEIIPMVCSMTKNVDFVIVGNGNKRENMEQMIDDNKLHNRVLMLGELDNKNISGVLQRCQIFLNTSLTESFCMAIIEAVSSGLIVVSTNVGGIHEILPDEMIELRMTSCEDMVEGILKTVKKVEEGEFGCGNCNKLKNINEIFENDKCSLEKLRPNEFFQSKEIVYCKKCSPIRFHKFVKKNYNWKRIARKTENIYINAFKNNELNHAVTYSDTFGSLFRFFFRFLIIMEKLIYFYLRWKHRK</sequence>
<dbReference type="SUPFAM" id="SSF53756">
    <property type="entry name" value="UDP-Glycosyltransferase/glycogen phosphorylase"/>
    <property type="match status" value="1"/>
</dbReference>
<keyword evidence="1" id="KW-0808">Transferase</keyword>
<dbReference type="STRING" id="148818.A0A4Q9LK10"/>
<gene>
    <name evidence="4" type="ORF">CWI36_0120p0010</name>
</gene>
<protein>
    <submittedName>
        <fullName evidence="4">N-acetylglucosaminyl-phosphatidylinositol biosynthetic protein</fullName>
    </submittedName>
</protein>
<dbReference type="EMBL" id="PITI01000120">
    <property type="protein sequence ID" value="TBU08578.1"/>
    <property type="molecule type" value="Genomic_DNA"/>
</dbReference>
<dbReference type="Gene3D" id="3.40.50.2000">
    <property type="entry name" value="Glycogen Phosphorylase B"/>
    <property type="match status" value="2"/>
</dbReference>
<evidence type="ECO:0000256" key="1">
    <source>
        <dbReference type="ARBA" id="ARBA00022676"/>
    </source>
</evidence>
<dbReference type="VEuPathDB" id="MicrosporidiaDB:CWI36_0120p0010"/>
<dbReference type="Pfam" id="PF13439">
    <property type="entry name" value="Glyco_transf_4"/>
    <property type="match status" value="1"/>
</dbReference>
<feature type="domain" description="Glycosyltransferase subfamily 4-like N-terminal" evidence="3">
    <location>
        <begin position="14"/>
        <end position="183"/>
    </location>
</feature>
<dbReference type="Proteomes" id="UP000291404">
    <property type="component" value="Unassembled WGS sequence"/>
</dbReference>
<name>A0A4Q9LK10_9MICR</name>
<evidence type="ECO:0000313" key="5">
    <source>
        <dbReference type="Proteomes" id="UP000291404"/>
    </source>
</evidence>
<dbReference type="GO" id="GO:0000506">
    <property type="term" value="C:glycosylphosphatidylinositol-N-acetylglucosaminyltransferase (GPI-GnT) complex"/>
    <property type="evidence" value="ECO:0007669"/>
    <property type="project" value="TreeGrafter"/>
</dbReference>
<evidence type="ECO:0000259" key="3">
    <source>
        <dbReference type="Pfam" id="PF13439"/>
    </source>
</evidence>
<dbReference type="InterPro" id="IPR001296">
    <property type="entry name" value="Glyco_trans_1"/>
</dbReference>
<organism evidence="4 5">
    <name type="scientific">Hamiltosporidium magnivora</name>
    <dbReference type="NCBI Taxonomy" id="148818"/>
    <lineage>
        <taxon>Eukaryota</taxon>
        <taxon>Fungi</taxon>
        <taxon>Fungi incertae sedis</taxon>
        <taxon>Microsporidia</taxon>
        <taxon>Dubosqiidae</taxon>
        <taxon>Hamiltosporidium</taxon>
    </lineage>
</organism>
<dbReference type="PANTHER" id="PTHR45871">
    <property type="entry name" value="N-ACETYLGLUCOSAMINYL-PHOSPHATIDYLINOSITOL BIOSYNTHETIC PROTEIN"/>
    <property type="match status" value="1"/>
</dbReference>
<dbReference type="GO" id="GO:0017176">
    <property type="term" value="F:phosphatidylinositol N-acetylglucosaminyltransferase activity"/>
    <property type="evidence" value="ECO:0007669"/>
    <property type="project" value="TreeGrafter"/>
</dbReference>
<evidence type="ECO:0000313" key="4">
    <source>
        <dbReference type="EMBL" id="TBU08578.1"/>
    </source>
</evidence>
<keyword evidence="1" id="KW-0328">Glycosyltransferase</keyword>
<evidence type="ECO:0000259" key="2">
    <source>
        <dbReference type="Pfam" id="PF00534"/>
    </source>
</evidence>
<comment type="caution">
    <text evidence="4">The sequence shown here is derived from an EMBL/GenBank/DDBJ whole genome shotgun (WGS) entry which is preliminary data.</text>
</comment>
<dbReference type="GO" id="GO:0006506">
    <property type="term" value="P:GPI anchor biosynthetic process"/>
    <property type="evidence" value="ECO:0007669"/>
    <property type="project" value="TreeGrafter"/>
</dbReference>
<proteinExistence type="predicted"/>
<dbReference type="VEuPathDB" id="MicrosporidiaDB:CWI39_1554p0010"/>
<reference evidence="4 5" key="1">
    <citation type="submission" date="2017-12" db="EMBL/GenBank/DDBJ databases">
        <authorList>
            <person name="Pombert J.-F."/>
            <person name="Haag K.L."/>
            <person name="Ebert D."/>
        </authorList>
    </citation>
    <scope>NUCLEOTIDE SEQUENCE [LARGE SCALE GENOMIC DNA]</scope>
    <source>
        <strain evidence="4">BE-OM-2</strain>
    </source>
</reference>
<dbReference type="Pfam" id="PF00534">
    <property type="entry name" value="Glycos_transf_1"/>
    <property type="match status" value="1"/>
</dbReference>
<accession>A0A4Q9LK10</accession>
<dbReference type="AlphaFoldDB" id="A0A4Q9LK10"/>
<feature type="domain" description="Glycosyl transferase family 1" evidence="2">
    <location>
        <begin position="228"/>
        <end position="357"/>
    </location>
</feature>
<dbReference type="InterPro" id="IPR028098">
    <property type="entry name" value="Glyco_trans_4-like_N"/>
</dbReference>